<organism evidence="3 4">
    <name type="scientific">Glarea lozoyensis (strain ATCC 20868 / MF5171)</name>
    <dbReference type="NCBI Taxonomy" id="1116229"/>
    <lineage>
        <taxon>Eukaryota</taxon>
        <taxon>Fungi</taxon>
        <taxon>Dikarya</taxon>
        <taxon>Ascomycota</taxon>
        <taxon>Pezizomycotina</taxon>
        <taxon>Leotiomycetes</taxon>
        <taxon>Helotiales</taxon>
        <taxon>Helotiaceae</taxon>
        <taxon>Glarea</taxon>
    </lineage>
</organism>
<reference evidence="3 4" key="1">
    <citation type="journal article" date="2013" name="BMC Genomics">
        <title>Genomics-driven discovery of the pneumocandin biosynthetic gene cluster in the fungus Glarea lozoyensis.</title>
        <authorList>
            <person name="Chen L."/>
            <person name="Yue Q."/>
            <person name="Zhang X."/>
            <person name="Xiang M."/>
            <person name="Wang C."/>
            <person name="Li S."/>
            <person name="Che Y."/>
            <person name="Ortiz-Lopez F.J."/>
            <person name="Bills G.F."/>
            <person name="Liu X."/>
            <person name="An Z."/>
        </authorList>
    </citation>
    <scope>NUCLEOTIDE SEQUENCE [LARGE SCALE GENOMIC DNA]</scope>
    <source>
        <strain evidence="4">ATCC 20868 / MF5171</strain>
    </source>
</reference>
<evidence type="ECO:0000259" key="2">
    <source>
        <dbReference type="Pfam" id="PF20150"/>
    </source>
</evidence>
<feature type="region of interest" description="Disordered" evidence="1">
    <location>
        <begin position="1"/>
        <end position="30"/>
    </location>
</feature>
<keyword evidence="4" id="KW-1185">Reference proteome</keyword>
<dbReference type="InterPro" id="IPR045518">
    <property type="entry name" value="2EXR"/>
</dbReference>
<dbReference type="GeneID" id="19470703"/>
<dbReference type="AlphaFoldDB" id="S3CZ14"/>
<evidence type="ECO:0000313" key="4">
    <source>
        <dbReference type="Proteomes" id="UP000016922"/>
    </source>
</evidence>
<dbReference type="KEGG" id="glz:GLAREA_11662"/>
<evidence type="ECO:0000313" key="3">
    <source>
        <dbReference type="EMBL" id="EPE25081.1"/>
    </source>
</evidence>
<dbReference type="RefSeq" id="XP_008087996.1">
    <property type="nucleotide sequence ID" value="XM_008089805.1"/>
</dbReference>
<dbReference type="Proteomes" id="UP000016922">
    <property type="component" value="Unassembled WGS sequence"/>
</dbReference>
<dbReference type="PANTHER" id="PTHR42085:SF2">
    <property type="entry name" value="F-BOX DOMAIN-CONTAINING PROTEIN"/>
    <property type="match status" value="1"/>
</dbReference>
<proteinExistence type="predicted"/>
<dbReference type="OMA" id="FEHSSHE"/>
<gene>
    <name evidence="3" type="ORF">GLAREA_11662</name>
</gene>
<dbReference type="HOGENOM" id="CLU_050735_0_0_1"/>
<feature type="domain" description="2EXR" evidence="2">
    <location>
        <begin position="34"/>
        <end position="128"/>
    </location>
</feature>
<dbReference type="EMBL" id="KE145372">
    <property type="protein sequence ID" value="EPE25081.1"/>
    <property type="molecule type" value="Genomic_DNA"/>
</dbReference>
<dbReference type="InterPro" id="IPR038883">
    <property type="entry name" value="AN11006-like"/>
</dbReference>
<protein>
    <recommendedName>
        <fullName evidence="2">2EXR domain-containing protein</fullName>
    </recommendedName>
</protein>
<name>S3CZ14_GLAL2</name>
<dbReference type="PANTHER" id="PTHR42085">
    <property type="entry name" value="F-BOX DOMAIN-CONTAINING PROTEIN"/>
    <property type="match status" value="1"/>
</dbReference>
<feature type="compositionally biased region" description="Low complexity" evidence="1">
    <location>
        <begin position="1"/>
        <end position="23"/>
    </location>
</feature>
<dbReference type="OrthoDB" id="5420711at2759"/>
<sequence>MAISTLPSTTTTLTPTKPLSSTTQQPPYKRPTFPFLALPIELRLKIYHELLPPRTHTIVSDTRPSGLFFNSSPPSSTYPFGTPPAHPPKYRILTTNHHTSFPSASIYPQILRCSRQTHAEAESLLYGHKDAIFDFGTHSDALISFFSARSSVARSVVRHVRLGKEIHCVLSNEEGNTVFAGVDGRWVRLCEFVRREMTGLWGLELRVWGSHGGRLRIPTSERLAESEVAPLDVVALEREPNWHIHPWTSPLLTLPSLRTATITVWDFQIGGKEGEKRGFDSWLAERMVVDEVTRDRMVREGLVVEGVVKVRGEGY</sequence>
<evidence type="ECO:0000256" key="1">
    <source>
        <dbReference type="SAM" id="MobiDB-lite"/>
    </source>
</evidence>
<dbReference type="Pfam" id="PF20150">
    <property type="entry name" value="2EXR"/>
    <property type="match status" value="1"/>
</dbReference>
<accession>S3CZ14</accession>